<dbReference type="Proteomes" id="UP000003112">
    <property type="component" value="Unassembled WGS sequence"/>
</dbReference>
<proteinExistence type="predicted"/>
<dbReference type="AlphaFoldDB" id="E6K724"/>
<gene>
    <name evidence="1" type="ORF">HMPREF6485_1410</name>
</gene>
<sequence length="68" mass="6968">ASSMMQASFEGKSVWKTGDLSLLSSAASYGIGKIFKGAAATFGKELLRAGAHGLAALVLSQERLLAVP</sequence>
<reference evidence="1 2" key="1">
    <citation type="submission" date="2010-10" db="EMBL/GenBank/DDBJ databases">
        <authorList>
            <person name="Muzny D."/>
            <person name="Qin X."/>
            <person name="Deng J."/>
            <person name="Jiang H."/>
            <person name="Liu Y."/>
            <person name="Qu J."/>
            <person name="Song X.-Z."/>
            <person name="Zhang L."/>
            <person name="Thornton R."/>
            <person name="Coyle M."/>
            <person name="Francisco L."/>
            <person name="Jackson L."/>
            <person name="Javaid M."/>
            <person name="Korchina V."/>
            <person name="Kovar C."/>
            <person name="Mata R."/>
            <person name="Mathew T."/>
            <person name="Ngo R."/>
            <person name="Nguyen L."/>
            <person name="Nguyen N."/>
            <person name="Okwuonu G."/>
            <person name="Ongeri F."/>
            <person name="Pham C."/>
            <person name="Simmons D."/>
            <person name="Wilczek-Boney K."/>
            <person name="Hale W."/>
            <person name="Jakkamsetti A."/>
            <person name="Pham P."/>
            <person name="Ruth R."/>
            <person name="San Lucas F."/>
            <person name="Warren J."/>
            <person name="Zhang J."/>
            <person name="Zhao Z."/>
            <person name="Zhou C."/>
            <person name="Zhu D."/>
            <person name="Lee S."/>
            <person name="Bess C."/>
            <person name="Blankenburg K."/>
            <person name="Forbes L."/>
            <person name="Fu Q."/>
            <person name="Gubbala S."/>
            <person name="Hirani K."/>
            <person name="Jayaseelan J.C."/>
            <person name="Lara F."/>
            <person name="Munidasa M."/>
            <person name="Palculict T."/>
            <person name="Patil S."/>
            <person name="Pu L.-L."/>
            <person name="Saada N."/>
            <person name="Tang L."/>
            <person name="Weissenberger G."/>
            <person name="Zhu Y."/>
            <person name="Hemphill L."/>
            <person name="Shang Y."/>
            <person name="Youmans B."/>
            <person name="Ayvaz T."/>
            <person name="Ross M."/>
            <person name="Santibanez J."/>
            <person name="Aqrawi P."/>
            <person name="Gross S."/>
            <person name="Joshi V."/>
            <person name="Fowler G."/>
            <person name="Nazareth L."/>
            <person name="Reid J."/>
            <person name="Worley K."/>
            <person name="Petrosino J."/>
            <person name="Highlander S."/>
            <person name="Gibbs R."/>
        </authorList>
    </citation>
    <scope>NUCLEOTIDE SEQUENCE [LARGE SCALE GENOMIC DNA]</scope>
    <source>
        <strain evidence="1 2">ATCC 33574</strain>
    </source>
</reference>
<name>E6K724_9BACT</name>
<dbReference type="RefSeq" id="WP_004345478.1">
    <property type="nucleotide sequence ID" value="NZ_GL586311.1"/>
</dbReference>
<evidence type="ECO:0000313" key="1">
    <source>
        <dbReference type="EMBL" id="EFU30596.1"/>
    </source>
</evidence>
<protein>
    <submittedName>
        <fullName evidence="1">Uncharacterized protein</fullName>
    </submittedName>
</protein>
<dbReference type="EMBL" id="AEPD01000027">
    <property type="protein sequence ID" value="EFU30596.1"/>
    <property type="molecule type" value="Genomic_DNA"/>
</dbReference>
<organism evidence="1 2">
    <name type="scientific">Segatella buccae ATCC 33574</name>
    <dbReference type="NCBI Taxonomy" id="873513"/>
    <lineage>
        <taxon>Bacteria</taxon>
        <taxon>Pseudomonadati</taxon>
        <taxon>Bacteroidota</taxon>
        <taxon>Bacteroidia</taxon>
        <taxon>Bacteroidales</taxon>
        <taxon>Prevotellaceae</taxon>
        <taxon>Segatella</taxon>
    </lineage>
</organism>
<dbReference type="GeneID" id="93537544"/>
<feature type="non-terminal residue" evidence="1">
    <location>
        <position position="1"/>
    </location>
</feature>
<dbReference type="HOGENOM" id="CLU_2781966_0_0_10"/>
<evidence type="ECO:0000313" key="2">
    <source>
        <dbReference type="Proteomes" id="UP000003112"/>
    </source>
</evidence>
<accession>E6K724</accession>
<keyword evidence="2" id="KW-1185">Reference proteome</keyword>
<comment type="caution">
    <text evidence="1">The sequence shown here is derived from an EMBL/GenBank/DDBJ whole genome shotgun (WGS) entry which is preliminary data.</text>
</comment>